<keyword evidence="1" id="KW-1133">Transmembrane helix</keyword>
<dbReference type="OrthoDB" id="7869470at2"/>
<keyword evidence="1" id="KW-0472">Membrane</keyword>
<protein>
    <submittedName>
        <fullName evidence="2">Uncharacterized protein</fullName>
    </submittedName>
</protein>
<dbReference type="STRING" id="990712.SAMN05216257_10912"/>
<dbReference type="EMBL" id="FNFV01000009">
    <property type="protein sequence ID" value="SDL04070.1"/>
    <property type="molecule type" value="Genomic_DNA"/>
</dbReference>
<organism evidence="2 3">
    <name type="scientific">Meinhardsimonia xiamenensis</name>
    <dbReference type="NCBI Taxonomy" id="990712"/>
    <lineage>
        <taxon>Bacteria</taxon>
        <taxon>Pseudomonadati</taxon>
        <taxon>Pseudomonadota</taxon>
        <taxon>Alphaproteobacteria</taxon>
        <taxon>Rhodobacterales</taxon>
        <taxon>Paracoccaceae</taxon>
        <taxon>Meinhardsimonia</taxon>
    </lineage>
</organism>
<proteinExistence type="predicted"/>
<dbReference type="AlphaFoldDB" id="A0A1G9GTP1"/>
<sequence length="76" mass="8024">MRYIRPNSLTWWAGLFAMLTGVASVALPATGPLAELSRLVALLAGSGDASPAGLIFLGLGLIGLRDRLERGFRGDR</sequence>
<evidence type="ECO:0000256" key="1">
    <source>
        <dbReference type="SAM" id="Phobius"/>
    </source>
</evidence>
<feature type="transmembrane region" description="Helical" evidence="1">
    <location>
        <begin position="38"/>
        <end position="64"/>
    </location>
</feature>
<evidence type="ECO:0000313" key="3">
    <source>
        <dbReference type="Proteomes" id="UP000199328"/>
    </source>
</evidence>
<accession>A0A1G9GTP1</accession>
<gene>
    <name evidence="2" type="ORF">SAMN05216257_10912</name>
</gene>
<keyword evidence="3" id="KW-1185">Reference proteome</keyword>
<dbReference type="RefSeq" id="WP_092501194.1">
    <property type="nucleotide sequence ID" value="NZ_FNFV01000009.1"/>
</dbReference>
<reference evidence="3" key="1">
    <citation type="submission" date="2016-10" db="EMBL/GenBank/DDBJ databases">
        <authorList>
            <person name="Varghese N."/>
            <person name="Submissions S."/>
        </authorList>
    </citation>
    <scope>NUCLEOTIDE SEQUENCE [LARGE SCALE GENOMIC DNA]</scope>
    <source>
        <strain evidence="3">CGMCC 1.10789</strain>
    </source>
</reference>
<name>A0A1G9GTP1_9RHOB</name>
<evidence type="ECO:0000313" key="2">
    <source>
        <dbReference type="EMBL" id="SDL04070.1"/>
    </source>
</evidence>
<keyword evidence="1" id="KW-0812">Transmembrane</keyword>
<dbReference type="Proteomes" id="UP000199328">
    <property type="component" value="Unassembled WGS sequence"/>
</dbReference>